<dbReference type="EMBL" id="BBTG02000057">
    <property type="protein sequence ID" value="GAO18678.1"/>
    <property type="molecule type" value="Genomic_DNA"/>
</dbReference>
<accession>A0A1B5L584</accession>
<proteinExistence type="predicted"/>
<evidence type="ECO:0000313" key="1">
    <source>
        <dbReference type="EMBL" id="GAO18678.1"/>
    </source>
</evidence>
<comment type="caution">
    <text evidence="1">The sequence shown here is derived from an EMBL/GenBank/DDBJ whole genome shotgun (WGS) entry which is preliminary data.</text>
</comment>
<sequence>MTSLMLISVRVKVQPSVTAGIFWSARWLVAKGMRRLMLDTERLLLLLADGDDLVVGDSLQMSDTLAPLYSPESPPKDAVFRIAIDMDNWM</sequence>
<gene>
    <name evidence="1" type="ORF">UVI_02059000</name>
</gene>
<protein>
    <submittedName>
        <fullName evidence="1">Uncharacterized protein</fullName>
    </submittedName>
</protein>
<organism evidence="1 2">
    <name type="scientific">Ustilaginoidea virens</name>
    <name type="common">Rice false smut fungus</name>
    <name type="synonym">Villosiclava virens</name>
    <dbReference type="NCBI Taxonomy" id="1159556"/>
    <lineage>
        <taxon>Eukaryota</taxon>
        <taxon>Fungi</taxon>
        <taxon>Dikarya</taxon>
        <taxon>Ascomycota</taxon>
        <taxon>Pezizomycotina</taxon>
        <taxon>Sordariomycetes</taxon>
        <taxon>Hypocreomycetidae</taxon>
        <taxon>Hypocreales</taxon>
        <taxon>Clavicipitaceae</taxon>
        <taxon>Ustilaginoidea</taxon>
    </lineage>
</organism>
<dbReference type="Proteomes" id="UP000054053">
    <property type="component" value="Unassembled WGS sequence"/>
</dbReference>
<name>A0A1B5L584_USTVR</name>
<evidence type="ECO:0000313" key="2">
    <source>
        <dbReference type="Proteomes" id="UP000054053"/>
    </source>
</evidence>
<dbReference type="AlphaFoldDB" id="A0A1B5L584"/>
<reference evidence="2" key="1">
    <citation type="journal article" date="2016" name="Genome Announc.">
        <title>Genome sequence of Ustilaginoidea virens IPU010, a rice pathogenic fungus causing false smut.</title>
        <authorList>
            <person name="Kumagai T."/>
            <person name="Ishii T."/>
            <person name="Terai G."/>
            <person name="Umemura M."/>
            <person name="Machida M."/>
            <person name="Asai K."/>
        </authorList>
    </citation>
    <scope>NUCLEOTIDE SEQUENCE [LARGE SCALE GENOMIC DNA]</scope>
    <source>
        <strain evidence="2">IPU010</strain>
    </source>
</reference>